<evidence type="ECO:0000313" key="2">
    <source>
        <dbReference type="EMBL" id="MCZ4516954.1"/>
    </source>
</evidence>
<gene>
    <name evidence="2" type="ORF">O4220_00390</name>
</gene>
<sequence length="349" mass="39258">MTINEWWLTDTAERYWMETIRRDDFGDGIRAPFAKRNGDSTPYWELVNHVRDGDVVLHWTTARDGKPSRFVGWSIVDGEPYEVDNLVYNDNSPASGREALLRDYTEFSTSVTFQDLNERLPAIRSVQDVLEIGRDGSIYFPFAFLSNGTLRPKQGGYLTKFPSALFGVLPELAVAQIYSSAERGVDGKRSETSSTARSDRRQAVEAGYVSDPKVRRAIEMQAVRQAIQHYESLGYECKDVGASRPFDLLLFGSGDLASERHVEVKGSTGQANAVELTHGEVNHARQFQPTDLFVVSGITWLRHGSDVVTSPGHARVFSEWAPRDEDLLPIRFRHAVPDQHDLTPPELQI</sequence>
<evidence type="ECO:0000313" key="3">
    <source>
        <dbReference type="Proteomes" id="UP001081071"/>
    </source>
</evidence>
<keyword evidence="3" id="KW-1185">Reference proteome</keyword>
<organism evidence="2 3">
    <name type="scientific">Rhodococcus ruber</name>
    <dbReference type="NCBI Taxonomy" id="1830"/>
    <lineage>
        <taxon>Bacteria</taxon>
        <taxon>Bacillati</taxon>
        <taxon>Actinomycetota</taxon>
        <taxon>Actinomycetes</taxon>
        <taxon>Mycobacteriales</taxon>
        <taxon>Nocardiaceae</taxon>
        <taxon>Rhodococcus</taxon>
    </lineage>
</organism>
<dbReference type="Proteomes" id="UP001081071">
    <property type="component" value="Unassembled WGS sequence"/>
</dbReference>
<evidence type="ECO:0000259" key="1">
    <source>
        <dbReference type="Pfam" id="PF13020"/>
    </source>
</evidence>
<feature type="domain" description="Protein NO VEIN C-terminal" evidence="1">
    <location>
        <begin position="221"/>
        <end position="289"/>
    </location>
</feature>
<dbReference type="Pfam" id="PF13020">
    <property type="entry name" value="NOV_C"/>
    <property type="match status" value="1"/>
</dbReference>
<protein>
    <submittedName>
        <fullName evidence="2">DUF3883 domain-containing protein</fullName>
    </submittedName>
</protein>
<dbReference type="InterPro" id="IPR024975">
    <property type="entry name" value="NOV_C"/>
</dbReference>
<comment type="caution">
    <text evidence="2">The sequence shown here is derived from an EMBL/GenBank/DDBJ whole genome shotgun (WGS) entry which is preliminary data.</text>
</comment>
<name>A0ABT4M7M9_9NOCA</name>
<dbReference type="RefSeq" id="WP_269601592.1">
    <property type="nucleotide sequence ID" value="NZ_JAPWIJ010000001.1"/>
</dbReference>
<proteinExistence type="predicted"/>
<dbReference type="EMBL" id="JAPWIJ010000001">
    <property type="protein sequence ID" value="MCZ4516954.1"/>
    <property type="molecule type" value="Genomic_DNA"/>
</dbReference>
<accession>A0ABT4M7M9</accession>
<reference evidence="2" key="1">
    <citation type="submission" date="2022-12" db="EMBL/GenBank/DDBJ databases">
        <authorList>
            <person name="Krivoruchko A.V."/>
            <person name="Elkin A."/>
        </authorList>
    </citation>
    <scope>NUCLEOTIDE SEQUENCE</scope>
    <source>
        <strain evidence="2">IEGM 1391</strain>
    </source>
</reference>